<dbReference type="Gene3D" id="3.30.565.10">
    <property type="entry name" value="Histidine kinase-like ATPase, C-terminal domain"/>
    <property type="match status" value="1"/>
</dbReference>
<dbReference type="Proteomes" id="UP000283523">
    <property type="component" value="Unassembled WGS sequence"/>
</dbReference>
<dbReference type="SUPFAM" id="SSF55874">
    <property type="entry name" value="ATPase domain of HSP90 chaperone/DNA topoisomerase II/histidine kinase"/>
    <property type="match status" value="1"/>
</dbReference>
<evidence type="ECO:0000256" key="5">
    <source>
        <dbReference type="ARBA" id="ARBA00022777"/>
    </source>
</evidence>
<dbReference type="Gene3D" id="3.30.450.20">
    <property type="entry name" value="PAS domain"/>
    <property type="match status" value="2"/>
</dbReference>
<gene>
    <name evidence="7" type="ORF">DYU11_26315</name>
</gene>
<dbReference type="NCBIfam" id="TIGR00229">
    <property type="entry name" value="sensory_box"/>
    <property type="match status" value="1"/>
</dbReference>
<dbReference type="InterPro" id="IPR036097">
    <property type="entry name" value="HisK_dim/P_sf"/>
</dbReference>
<dbReference type="Gene3D" id="1.10.287.130">
    <property type="match status" value="1"/>
</dbReference>
<dbReference type="Pfam" id="PF02518">
    <property type="entry name" value="HATPase_c"/>
    <property type="match status" value="1"/>
</dbReference>
<dbReference type="PRINTS" id="PR00344">
    <property type="entry name" value="BCTRLSENSOR"/>
</dbReference>
<dbReference type="InterPro" id="IPR036890">
    <property type="entry name" value="HATPase_C_sf"/>
</dbReference>
<comment type="caution">
    <text evidence="7">The sequence shown here is derived from an EMBL/GenBank/DDBJ whole genome shotgun (WGS) entry which is preliminary data.</text>
</comment>
<dbReference type="SMART" id="SM00387">
    <property type="entry name" value="HATPase_c"/>
    <property type="match status" value="1"/>
</dbReference>
<feature type="domain" description="Histidine kinase" evidence="6">
    <location>
        <begin position="293"/>
        <end position="524"/>
    </location>
</feature>
<dbReference type="Pfam" id="PF13426">
    <property type="entry name" value="PAS_9"/>
    <property type="match status" value="2"/>
</dbReference>
<dbReference type="RefSeq" id="WP_119670727.1">
    <property type="nucleotide sequence ID" value="NZ_QXED01000009.1"/>
</dbReference>
<evidence type="ECO:0000313" key="8">
    <source>
        <dbReference type="Proteomes" id="UP000283523"/>
    </source>
</evidence>
<dbReference type="SUPFAM" id="SSF47384">
    <property type="entry name" value="Homodimeric domain of signal transducing histidine kinase"/>
    <property type="match status" value="1"/>
</dbReference>
<dbReference type="OrthoDB" id="927680at2"/>
<dbReference type="EMBL" id="QXED01000009">
    <property type="protein sequence ID" value="RIV19016.1"/>
    <property type="molecule type" value="Genomic_DNA"/>
</dbReference>
<dbReference type="PANTHER" id="PTHR43304:SF1">
    <property type="entry name" value="PAC DOMAIN-CONTAINING PROTEIN"/>
    <property type="match status" value="1"/>
</dbReference>
<sequence>MQHPVFAPESGLSMSQEQASLWQQVLQHSVSGLVGFIAERDEAGQISNLRYSFINKVALRDTFSIGRQADEEQVIGRYVTDFFPTIRGSVIWRTYLDVIETGTAQRLEQKYTLNGRDVWIAQSVAPFGQDGLLLSYSETSELHNTAHRLTNQSALLNEILNSSPNAIAVFEAIRDGAGKLVDFRTTLVNRMVERLSGLPAHSFINTQLSQIHPLTPESFERLNNLLITGESVHVEHFVPGASVWLDVTLTRLNDGFVATLQDITAAKQAQQQLETAIQNLHRSNQHLEEFAYVASHDLQEPLRKIVAFGDVLQHQYADQLSLSATDLVGRMQKSANRMRSLVNDLLTYARLSNKPDGFGLVDLNHLIASVADDLEVTIQDKQAEVTLDTLPTVWGDTVLLRQLFQNLLSNGLKFHQPGQAPVVRIEGHVATPDECRTYLSATDASQAGRRYALIDVVDKGVGFDERYLDRIFTIFQRLHPLNQYVGTGMGLAICRKVVDIHGGHITAISQPGHGAIFRLLLPMQ</sequence>
<organism evidence="7 8">
    <name type="scientific">Fibrisoma montanum</name>
    <dbReference type="NCBI Taxonomy" id="2305895"/>
    <lineage>
        <taxon>Bacteria</taxon>
        <taxon>Pseudomonadati</taxon>
        <taxon>Bacteroidota</taxon>
        <taxon>Cytophagia</taxon>
        <taxon>Cytophagales</taxon>
        <taxon>Spirosomataceae</taxon>
        <taxon>Fibrisoma</taxon>
    </lineage>
</organism>
<dbReference type="CDD" id="cd00082">
    <property type="entry name" value="HisKA"/>
    <property type="match status" value="1"/>
</dbReference>
<protein>
    <recommendedName>
        <fullName evidence="2">histidine kinase</fullName>
        <ecNumber evidence="2">2.7.13.3</ecNumber>
    </recommendedName>
</protein>
<proteinExistence type="predicted"/>
<reference evidence="7 8" key="1">
    <citation type="submission" date="2018-08" db="EMBL/GenBank/DDBJ databases">
        <title>Fibrisoma montanum sp. nov., isolated from Danxia mountain soil.</title>
        <authorList>
            <person name="Huang Y."/>
        </authorList>
    </citation>
    <scope>NUCLEOTIDE SEQUENCE [LARGE SCALE GENOMIC DNA]</scope>
    <source>
        <strain evidence="7 8">HYT19</strain>
    </source>
</reference>
<dbReference type="InterPro" id="IPR000014">
    <property type="entry name" value="PAS"/>
</dbReference>
<name>A0A418M0B0_9BACT</name>
<keyword evidence="3" id="KW-0597">Phosphoprotein</keyword>
<evidence type="ECO:0000313" key="7">
    <source>
        <dbReference type="EMBL" id="RIV19016.1"/>
    </source>
</evidence>
<dbReference type="PROSITE" id="PS50109">
    <property type="entry name" value="HIS_KIN"/>
    <property type="match status" value="1"/>
</dbReference>
<evidence type="ECO:0000256" key="4">
    <source>
        <dbReference type="ARBA" id="ARBA00022679"/>
    </source>
</evidence>
<keyword evidence="8" id="KW-1185">Reference proteome</keyword>
<accession>A0A418M0B0</accession>
<dbReference type="InterPro" id="IPR003661">
    <property type="entry name" value="HisK_dim/P_dom"/>
</dbReference>
<dbReference type="AlphaFoldDB" id="A0A418M0B0"/>
<dbReference type="PANTHER" id="PTHR43304">
    <property type="entry name" value="PHYTOCHROME-LIKE PROTEIN CPH1"/>
    <property type="match status" value="1"/>
</dbReference>
<dbReference type="InterPro" id="IPR035965">
    <property type="entry name" value="PAS-like_dom_sf"/>
</dbReference>
<dbReference type="GO" id="GO:0000155">
    <property type="term" value="F:phosphorelay sensor kinase activity"/>
    <property type="evidence" value="ECO:0007669"/>
    <property type="project" value="InterPro"/>
</dbReference>
<dbReference type="SMART" id="SM00388">
    <property type="entry name" value="HisKA"/>
    <property type="match status" value="1"/>
</dbReference>
<evidence type="ECO:0000256" key="2">
    <source>
        <dbReference type="ARBA" id="ARBA00012438"/>
    </source>
</evidence>
<dbReference type="InterPro" id="IPR005467">
    <property type="entry name" value="His_kinase_dom"/>
</dbReference>
<dbReference type="InterPro" id="IPR052162">
    <property type="entry name" value="Sensor_kinase/Photoreceptor"/>
</dbReference>
<keyword evidence="5" id="KW-0418">Kinase</keyword>
<dbReference type="Pfam" id="PF00512">
    <property type="entry name" value="HisKA"/>
    <property type="match status" value="1"/>
</dbReference>
<comment type="catalytic activity">
    <reaction evidence="1">
        <text>ATP + protein L-histidine = ADP + protein N-phospho-L-histidine.</text>
        <dbReference type="EC" id="2.7.13.3"/>
    </reaction>
</comment>
<evidence type="ECO:0000259" key="6">
    <source>
        <dbReference type="PROSITE" id="PS50109"/>
    </source>
</evidence>
<dbReference type="InterPro" id="IPR004358">
    <property type="entry name" value="Sig_transdc_His_kin-like_C"/>
</dbReference>
<keyword evidence="4" id="KW-0808">Transferase</keyword>
<evidence type="ECO:0000256" key="1">
    <source>
        <dbReference type="ARBA" id="ARBA00000085"/>
    </source>
</evidence>
<dbReference type="SUPFAM" id="SSF55785">
    <property type="entry name" value="PYP-like sensor domain (PAS domain)"/>
    <property type="match status" value="2"/>
</dbReference>
<dbReference type="InterPro" id="IPR003594">
    <property type="entry name" value="HATPase_dom"/>
</dbReference>
<dbReference type="EC" id="2.7.13.3" evidence="2"/>
<evidence type="ECO:0000256" key="3">
    <source>
        <dbReference type="ARBA" id="ARBA00022553"/>
    </source>
</evidence>